<sequence>MAPSKIDADALPPNVETLSKAAPLQNGGEPDDWTHGLKSIWPVALDLAGGSLPCRLEGEVQDLVVLGEIPKAIDGSFYRVMVDPFVPPDPNNVPLDGDGNISVFQFHDGRVSMKTRYVETERYKLERKANKALFGLYRNPFTHHPCVRAAVDSTANTNLVYWGGHLLALKESALPYAVDAQTLETVCYDPFGQIKSKTFTAHPKYDPYKDELVVFGYEAKGLATTDVVTYSITRSGKIVNEFWLHQPHPTPGFIHDCAITPNWLILFVWPFEASIERMKRGGHHWAWSNDRGMTFIVVPRDAAKPVAPGWKPNEVRSYGWKTGMAIHTAAAWEDPSTKQIFVESSRVHDNPFPFFPPDTPASHMPEPDTTADYVRWTIDPTQPDRSQLPDPQVIVDVPAEFPRIDERFMTSPYDVVWMNVFVPQHSDGSKNIYHGLNGLAMHRHSTNETKWFYAGDESLVQEPIFVPRTKDAPEGDGWVIALVERTGKAARCDLVVLDTREFEKPVAIVQLPFHMKAQVHGNWIEADTLGGYRSITREVKDFEISGKGALEPL</sequence>
<dbReference type="PANTHER" id="PTHR10543">
    <property type="entry name" value="BETA-CAROTENE DIOXYGENASE"/>
    <property type="match status" value="1"/>
</dbReference>
<dbReference type="GO" id="GO:0010436">
    <property type="term" value="F:carotenoid dioxygenase activity"/>
    <property type="evidence" value="ECO:0007669"/>
    <property type="project" value="TreeGrafter"/>
</dbReference>
<evidence type="ECO:0000313" key="7">
    <source>
        <dbReference type="Proteomes" id="UP000215127"/>
    </source>
</evidence>
<dbReference type="EMBL" id="LT853695">
    <property type="protein sequence ID" value="SMQ49654.1"/>
    <property type="molecule type" value="Genomic_DNA"/>
</dbReference>
<keyword evidence="7" id="KW-1185">Reference proteome</keyword>
<proteinExistence type="inferred from homology"/>
<evidence type="ECO:0000313" key="6">
    <source>
        <dbReference type="EMBL" id="SMQ49654.1"/>
    </source>
</evidence>
<gene>
    <name evidence="6" type="ORF">ZT3D7_G4805</name>
</gene>
<evidence type="ECO:0000256" key="5">
    <source>
        <dbReference type="PIRSR" id="PIRSR604294-1"/>
    </source>
</evidence>
<reference evidence="6 7" key="1">
    <citation type="submission" date="2016-06" db="EMBL/GenBank/DDBJ databases">
        <authorList>
            <person name="Kjaerup R.B."/>
            <person name="Dalgaard T.S."/>
            <person name="Juul-Madsen H.R."/>
        </authorList>
    </citation>
    <scope>NUCLEOTIDE SEQUENCE [LARGE SCALE GENOMIC DNA]</scope>
</reference>
<feature type="binding site" evidence="5">
    <location>
        <position position="520"/>
    </location>
    <ligand>
        <name>Fe cation</name>
        <dbReference type="ChEBI" id="CHEBI:24875"/>
        <note>catalytic</note>
    </ligand>
</feature>
<accession>A0A1X7RQC9</accession>
<dbReference type="AlphaFoldDB" id="A0A1X7RQC9"/>
<evidence type="ECO:0000256" key="1">
    <source>
        <dbReference type="ARBA" id="ARBA00006787"/>
    </source>
</evidence>
<dbReference type="STRING" id="1276538.A0A1X7RQC9"/>
<keyword evidence="2 5" id="KW-0479">Metal-binding</keyword>
<dbReference type="PANTHER" id="PTHR10543:SF89">
    <property type="entry name" value="CAROTENOID 9,10(9',10')-CLEAVAGE DIOXYGENASE 1"/>
    <property type="match status" value="1"/>
</dbReference>
<evidence type="ECO:0000256" key="4">
    <source>
        <dbReference type="ARBA" id="ARBA00023004"/>
    </source>
</evidence>
<evidence type="ECO:0000256" key="3">
    <source>
        <dbReference type="ARBA" id="ARBA00023002"/>
    </source>
</evidence>
<name>A0A1X7RQC9_ZYMT9</name>
<feature type="binding site" evidence="5">
    <location>
        <position position="327"/>
    </location>
    <ligand>
        <name>Fe cation</name>
        <dbReference type="ChEBI" id="CHEBI:24875"/>
        <note>catalytic</note>
    </ligand>
</feature>
<dbReference type="GO" id="GO:0046872">
    <property type="term" value="F:metal ion binding"/>
    <property type="evidence" value="ECO:0007669"/>
    <property type="project" value="UniProtKB-KW"/>
</dbReference>
<dbReference type="Proteomes" id="UP000215127">
    <property type="component" value="Chromosome 4"/>
</dbReference>
<organism evidence="6 7">
    <name type="scientific">Zymoseptoria tritici (strain ST99CH_3D7)</name>
    <dbReference type="NCBI Taxonomy" id="1276538"/>
    <lineage>
        <taxon>Eukaryota</taxon>
        <taxon>Fungi</taxon>
        <taxon>Dikarya</taxon>
        <taxon>Ascomycota</taxon>
        <taxon>Pezizomycotina</taxon>
        <taxon>Dothideomycetes</taxon>
        <taxon>Dothideomycetidae</taxon>
        <taxon>Mycosphaerellales</taxon>
        <taxon>Mycosphaerellaceae</taxon>
        <taxon>Zymoseptoria</taxon>
    </lineage>
</organism>
<feature type="binding site" evidence="5">
    <location>
        <position position="255"/>
    </location>
    <ligand>
        <name>Fe cation</name>
        <dbReference type="ChEBI" id="CHEBI:24875"/>
        <note>catalytic</note>
    </ligand>
</feature>
<evidence type="ECO:0000256" key="2">
    <source>
        <dbReference type="ARBA" id="ARBA00022723"/>
    </source>
</evidence>
<dbReference type="Pfam" id="PF03055">
    <property type="entry name" value="RPE65"/>
    <property type="match status" value="1"/>
</dbReference>
<comment type="similarity">
    <text evidence="1">Belongs to the carotenoid oxygenase family.</text>
</comment>
<keyword evidence="3" id="KW-0560">Oxidoreductase</keyword>
<feature type="binding site" evidence="5">
    <location>
        <position position="202"/>
    </location>
    <ligand>
        <name>Fe cation</name>
        <dbReference type="ChEBI" id="CHEBI:24875"/>
        <note>catalytic</note>
    </ligand>
</feature>
<keyword evidence="4 5" id="KW-0408">Iron</keyword>
<protein>
    <submittedName>
        <fullName evidence="6">Uncharacterized protein</fullName>
    </submittedName>
</protein>
<dbReference type="GO" id="GO:0016121">
    <property type="term" value="P:carotene catabolic process"/>
    <property type="evidence" value="ECO:0007669"/>
    <property type="project" value="TreeGrafter"/>
</dbReference>
<dbReference type="InterPro" id="IPR004294">
    <property type="entry name" value="Carotenoid_Oase"/>
</dbReference>
<comment type="cofactor">
    <cofactor evidence="5">
        <name>Fe(2+)</name>
        <dbReference type="ChEBI" id="CHEBI:29033"/>
    </cofactor>
    <text evidence="5">Binds 1 Fe(2+) ion per subunit.</text>
</comment>